<dbReference type="Pfam" id="PF12704">
    <property type="entry name" value="MacB_PCD"/>
    <property type="match status" value="1"/>
</dbReference>
<dbReference type="AlphaFoldDB" id="A0A327X562"/>
<dbReference type="Proteomes" id="UP000287865">
    <property type="component" value="Unassembled WGS sequence"/>
</dbReference>
<sequence length="802" mass="88434">MRNHVSMFASYIKTGLRALLRQKVHLALNLIGLSVGLAAAVLILLFVQFERGYDVMHPNAEQTYRVEQLFVPLEQRFPISSPAIVEEFQAVDSRIRGTRMFESSLYVRPPNAQLPLQLDSMTIEANFTDYFSFDTVAGDFTRVLNDPSFIALTLEQSQRLFGRHDSVGETLTSDSQVFTVAAVIEFPEQSHFHADSLRLASESDLNQPIMMNNAYVYVHIPDDVNRNQLTQAISQVVNDKAYGGQNMSNVQLRALTDIHLRSQLSYEHKTNGSRATLLTASVLAGLLLLVASINFINMSIARSGSRAKEVGVRKTLGATRWQLFTQFMLESLMVALLAGFLAAVMVEMGVNAFSNLVNRPISLDYFGSFGALLLLCSLVIGVLAGIYPAIFISAFNAKRVLSGDLQRGNTAVWIRKGLLVAQGAITVALLIGSAMLQQQLNILLNQDTGYQTEARLMVHGVDNEQLLWSENQSLLNDINAMSGVRAASSMDIDLTNTYSQIATLRIPGQTAENRLPPVASFGASYRFVEATGLTLRAGRDFDPSRQADWFTMGESTATASAIVTASLARSAGFSPDEVIGQRWMIDDAMPTELHIVGVVDDFQVGPALRRMEPAVMIAGRSPMTYANMIISLEPAVALSMRQDLEGMLQQRLNRMDIRTSWLGADFTAMYHNQQRQRTIIMLFAGLAILLTCIGLFGLAAFSAEQRSKEVAMRKVLGANRLQIVNTLAREYMVLMAISVLIAVPGTYFLVEWWLSGFNVRASQSIALYFGATALTFAICWLTVAGISIRVASRKPGLVLRQF</sequence>
<organism evidence="9 11">
    <name type="scientific">Aliidiomarina maris</name>
    <dbReference type="NCBI Taxonomy" id="531312"/>
    <lineage>
        <taxon>Bacteria</taxon>
        <taxon>Pseudomonadati</taxon>
        <taxon>Pseudomonadota</taxon>
        <taxon>Gammaproteobacteria</taxon>
        <taxon>Alteromonadales</taxon>
        <taxon>Idiomarinaceae</taxon>
        <taxon>Aliidiomarina</taxon>
    </lineage>
</organism>
<dbReference type="PANTHER" id="PTHR30572:SF18">
    <property type="entry name" value="ABC-TYPE MACROLIDE FAMILY EXPORT SYSTEM PERMEASE COMPONENT 2"/>
    <property type="match status" value="1"/>
</dbReference>
<feature type="transmembrane region" description="Helical" evidence="6">
    <location>
        <begin position="323"/>
        <end position="346"/>
    </location>
</feature>
<evidence type="ECO:0000256" key="6">
    <source>
        <dbReference type="SAM" id="Phobius"/>
    </source>
</evidence>
<keyword evidence="5 6" id="KW-0472">Membrane</keyword>
<reference evidence="10 12" key="1">
    <citation type="journal article" date="2018" name="Front. Microbiol.">
        <title>Genome-Based Analysis Reveals the Taxonomy and Diversity of the Family Idiomarinaceae.</title>
        <authorList>
            <person name="Liu Y."/>
            <person name="Lai Q."/>
            <person name="Shao Z."/>
        </authorList>
    </citation>
    <scope>NUCLEOTIDE SEQUENCE [LARGE SCALE GENOMIC DNA]</scope>
    <source>
        <strain evidence="10 12">CF12-14</strain>
    </source>
</reference>
<dbReference type="GO" id="GO:0005886">
    <property type="term" value="C:plasma membrane"/>
    <property type="evidence" value="ECO:0007669"/>
    <property type="project" value="UniProtKB-SubCell"/>
</dbReference>
<evidence type="ECO:0000313" key="10">
    <source>
        <dbReference type="EMBL" id="RUO28237.1"/>
    </source>
</evidence>
<dbReference type="Proteomes" id="UP000249203">
    <property type="component" value="Unassembled WGS sequence"/>
</dbReference>
<dbReference type="Pfam" id="PF02687">
    <property type="entry name" value="FtsX"/>
    <property type="match status" value="2"/>
</dbReference>
<dbReference type="InterPro" id="IPR003838">
    <property type="entry name" value="ABC3_permease_C"/>
</dbReference>
<evidence type="ECO:0000259" key="7">
    <source>
        <dbReference type="Pfam" id="PF02687"/>
    </source>
</evidence>
<keyword evidence="12" id="KW-1185">Reference proteome</keyword>
<dbReference type="RefSeq" id="WP_111567893.1">
    <property type="nucleotide sequence ID" value="NZ_PIPK01000001.1"/>
</dbReference>
<dbReference type="PANTHER" id="PTHR30572">
    <property type="entry name" value="MEMBRANE COMPONENT OF TRANSPORTER-RELATED"/>
    <property type="match status" value="1"/>
</dbReference>
<feature type="domain" description="ABC3 transporter permease C-terminal" evidence="7">
    <location>
        <begin position="681"/>
        <end position="794"/>
    </location>
</feature>
<gene>
    <name evidence="9" type="ORF">B0I24_10111</name>
    <name evidence="10" type="ORF">CWE07_00045</name>
</gene>
<feature type="domain" description="MacB-like periplasmic core" evidence="8">
    <location>
        <begin position="27"/>
        <end position="235"/>
    </location>
</feature>
<dbReference type="GO" id="GO:0022857">
    <property type="term" value="F:transmembrane transporter activity"/>
    <property type="evidence" value="ECO:0007669"/>
    <property type="project" value="TreeGrafter"/>
</dbReference>
<comment type="caution">
    <text evidence="9">The sequence shown here is derived from an EMBL/GenBank/DDBJ whole genome shotgun (WGS) entry which is preliminary data.</text>
</comment>
<keyword evidence="4 6" id="KW-1133">Transmembrane helix</keyword>
<feature type="transmembrane region" description="Helical" evidence="6">
    <location>
        <begin position="679"/>
        <end position="703"/>
    </location>
</feature>
<dbReference type="InterPro" id="IPR050250">
    <property type="entry name" value="Macrolide_Exporter_MacB"/>
</dbReference>
<feature type="transmembrane region" description="Helical" evidence="6">
    <location>
        <begin position="275"/>
        <end position="296"/>
    </location>
</feature>
<evidence type="ECO:0000256" key="1">
    <source>
        <dbReference type="ARBA" id="ARBA00004651"/>
    </source>
</evidence>
<keyword evidence="3 6" id="KW-0812">Transmembrane</keyword>
<evidence type="ECO:0000256" key="4">
    <source>
        <dbReference type="ARBA" id="ARBA00022989"/>
    </source>
</evidence>
<protein>
    <submittedName>
        <fullName evidence="9">Putative ABC transport system permease protein</fullName>
    </submittedName>
</protein>
<feature type="transmembrane region" description="Helical" evidence="6">
    <location>
        <begin position="366"/>
        <end position="397"/>
    </location>
</feature>
<evidence type="ECO:0000313" key="12">
    <source>
        <dbReference type="Proteomes" id="UP000287865"/>
    </source>
</evidence>
<proteinExistence type="predicted"/>
<dbReference type="OrthoDB" id="9770036at2"/>
<feature type="transmembrane region" description="Helical" evidence="6">
    <location>
        <begin position="418"/>
        <end position="436"/>
    </location>
</feature>
<name>A0A327X562_9GAMM</name>
<feature type="transmembrane region" description="Helical" evidence="6">
    <location>
        <begin position="766"/>
        <end position="791"/>
    </location>
</feature>
<dbReference type="EMBL" id="QLMD01000001">
    <property type="protein sequence ID" value="RAK01388.1"/>
    <property type="molecule type" value="Genomic_DNA"/>
</dbReference>
<feature type="transmembrane region" description="Helical" evidence="6">
    <location>
        <begin position="731"/>
        <end position="754"/>
    </location>
</feature>
<evidence type="ECO:0000256" key="3">
    <source>
        <dbReference type="ARBA" id="ARBA00022692"/>
    </source>
</evidence>
<comment type="subcellular location">
    <subcellularLocation>
        <location evidence="1">Cell membrane</location>
        <topology evidence="1">Multi-pass membrane protein</topology>
    </subcellularLocation>
</comment>
<feature type="domain" description="ABC3 transporter permease C-terminal" evidence="7">
    <location>
        <begin position="282"/>
        <end position="395"/>
    </location>
</feature>
<evidence type="ECO:0000259" key="8">
    <source>
        <dbReference type="Pfam" id="PF12704"/>
    </source>
</evidence>
<reference evidence="9 11" key="2">
    <citation type="submission" date="2018-06" db="EMBL/GenBank/DDBJ databases">
        <title>Genomic Encyclopedia of Type Strains, Phase III (KMG-III): the genomes of soil and plant-associated and newly described type strains.</title>
        <authorList>
            <person name="Whitman W."/>
        </authorList>
    </citation>
    <scope>NUCLEOTIDE SEQUENCE [LARGE SCALE GENOMIC DNA]</scope>
    <source>
        <strain evidence="9 11">CGMCC 1.15366</strain>
    </source>
</reference>
<dbReference type="EMBL" id="PIPK01000001">
    <property type="protein sequence ID" value="RUO28237.1"/>
    <property type="molecule type" value="Genomic_DNA"/>
</dbReference>
<accession>A0A327X562</accession>
<feature type="transmembrane region" description="Helical" evidence="6">
    <location>
        <begin position="26"/>
        <end position="49"/>
    </location>
</feature>
<evidence type="ECO:0000313" key="9">
    <source>
        <dbReference type="EMBL" id="RAK01388.1"/>
    </source>
</evidence>
<dbReference type="InterPro" id="IPR025857">
    <property type="entry name" value="MacB_PCD"/>
</dbReference>
<evidence type="ECO:0000313" key="11">
    <source>
        <dbReference type="Proteomes" id="UP000249203"/>
    </source>
</evidence>
<keyword evidence="2" id="KW-1003">Cell membrane</keyword>
<evidence type="ECO:0000256" key="2">
    <source>
        <dbReference type="ARBA" id="ARBA00022475"/>
    </source>
</evidence>
<evidence type="ECO:0000256" key="5">
    <source>
        <dbReference type="ARBA" id="ARBA00023136"/>
    </source>
</evidence>